<dbReference type="AlphaFoldDB" id="A0A1V1P367"/>
<proteinExistence type="predicted"/>
<dbReference type="EMBL" id="ATBP01000711">
    <property type="protein sequence ID" value="ETR69196.1"/>
    <property type="molecule type" value="Genomic_DNA"/>
</dbReference>
<dbReference type="Proteomes" id="UP000189670">
    <property type="component" value="Unassembled WGS sequence"/>
</dbReference>
<comment type="caution">
    <text evidence="1">The sequence shown here is derived from an EMBL/GenBank/DDBJ whole genome shotgun (WGS) entry which is preliminary data.</text>
</comment>
<name>A0A1V1P367_9BACT</name>
<evidence type="ECO:0000313" key="1">
    <source>
        <dbReference type="EMBL" id="ETR69196.1"/>
    </source>
</evidence>
<sequence>MVRGGIYSVALGSIVSFNDPNQDLDLSDALSFAVPYYLGIKVKGDMYMKVDGKFIALTGVSSAFRAETSGSKLISIITTNYEISDNDDVLFISGNTQIVLPSAMIKPGRVLTLKKIDSDSTKVSIVTQLSQTIDDINRDEQNTGTPFLLDKKYQELSLISDGKNWIQLGNDHIEIDIPDNAVDTDQIVNNSINSDKIKDGSIQSEDMSVGSIVSSTIKDGSVQSIDISDQAITYSKLNAELSNQLNQVYTNTMNIASQTAQMNNLITQEQLDSIRIQKADIDLIYSRTYLDERFSNLVDKEMLSLKANTSEVYTKENAYNRHEVDNALTQKLDRSDFSPETIKTELEKNTNVHIITDEQLSLINTIPQKASEQVIYTRGYIDQLISIKANSSDVYSKGFIDNALSLKADIDSLEQKSNVSDIYTRASLYTRKEMDVQLDQKLNADSFSSENIQGLIQAIPNEHLITDQQIDSIERIDLKANLSEIYTKSQLYTQTEVNTRLEKKMDTAQFTPQEIYRKLNENPNANTVSDEELALIQTIDNRLNNSGGTVTGQISMDGNQINDLGKPSLDTDAATKFYVDSRVQGIDWQETVIDIIDPVTDFPVNPVAKDRYIALTDGNDWIKNYIYEFNGQSWDETAPQKHFAVWVNEKGGQYVYDDDQQEWTLISGSFLHDHLSGLSGGKNEEYFHLTQNEHSYVSGPESQDLKKSASPSFSGLTISNANQTISFPDHSGRVLVSDDISVQTIRDHSTMIQKLEKINWINILALIIIQSY</sequence>
<gene>
    <name evidence="1" type="ORF">OMM_04090</name>
</gene>
<organism evidence="1 2">
    <name type="scientific">Candidatus Magnetoglobus multicellularis str. Araruama</name>
    <dbReference type="NCBI Taxonomy" id="890399"/>
    <lineage>
        <taxon>Bacteria</taxon>
        <taxon>Pseudomonadati</taxon>
        <taxon>Thermodesulfobacteriota</taxon>
        <taxon>Desulfobacteria</taxon>
        <taxon>Desulfobacterales</taxon>
        <taxon>Desulfobacteraceae</taxon>
        <taxon>Candidatus Magnetoglobus</taxon>
    </lineage>
</organism>
<protein>
    <submittedName>
        <fullName evidence="1">Uncharacterized protein</fullName>
    </submittedName>
</protein>
<accession>A0A1V1P367</accession>
<evidence type="ECO:0000313" key="2">
    <source>
        <dbReference type="Proteomes" id="UP000189670"/>
    </source>
</evidence>
<reference evidence="2" key="1">
    <citation type="submission" date="2012-11" db="EMBL/GenBank/DDBJ databases">
        <authorList>
            <person name="Lucero-Rivera Y.E."/>
            <person name="Tovar-Ramirez D."/>
        </authorList>
    </citation>
    <scope>NUCLEOTIDE SEQUENCE [LARGE SCALE GENOMIC DNA]</scope>
    <source>
        <strain evidence="2">Araruama</strain>
    </source>
</reference>